<feature type="chain" id="PRO_5015403489" description="TolC family protein" evidence="9">
    <location>
        <begin position="47"/>
        <end position="560"/>
    </location>
</feature>
<dbReference type="Proteomes" id="UP000239709">
    <property type="component" value="Chromosome"/>
</dbReference>
<evidence type="ECO:0000256" key="7">
    <source>
        <dbReference type="ARBA" id="ARBA00023237"/>
    </source>
</evidence>
<sequence length="560" mass="58486">MLVMNTEGAVSMSERSGQRGPLAAGGVLRPLACASLLALAAPTAWAQSGAVGGQGAQALPVPPLSAPASPAVSAKSAKSAASAVRQPMALSFAQAAALQREGSPLLAGRDEAVRAGEAGARAVRHVGGPIVSLSANWLRYQKSLSVDLASARGDVQNRIDEFLGTLPSQFPPALQPAVGQAGSLVSGALPGLLGALPDSLNYTARQSVFRPSLTAVWPFYTGGADAAVRKGAEAQVALAQAARSGAASLSQLDLARAYFGQQAALQLLATNEAQLTALQAHAHNAERMVAAGVLARSRMLEVGVARDAAQRGVDRARLQLTNAQDDLSRLLDVPGSVAPTTPLFVRADPLPPLEQFLESGAAQRPEVRAAEAARVGASAARDLAAASLRPNAFLYGTYNFNRRHAMPVDPDWVVGVGVQFTLVSNIDRRDMLQAAESRERAADRAKQAAERDARQQITRAWNQTELARQTFLSLDSSLVAARENLRVQQLSFREGVGTATDVITAQSALSLAEGQRVAAALEYDLSLAALLAASSRDDEFTQHMAQAEYRLAPASAGSLP</sequence>
<keyword evidence="11" id="KW-1185">Reference proteome</keyword>
<dbReference type="Gene3D" id="1.20.1600.10">
    <property type="entry name" value="Outer membrane efflux proteins (OEP)"/>
    <property type="match status" value="1"/>
</dbReference>
<dbReference type="SUPFAM" id="SSF56954">
    <property type="entry name" value="Outer membrane efflux proteins (OEP)"/>
    <property type="match status" value="1"/>
</dbReference>
<evidence type="ECO:0008006" key="12">
    <source>
        <dbReference type="Google" id="ProtNLM"/>
    </source>
</evidence>
<accession>A0A2S0MGE1</accession>
<feature type="signal peptide" evidence="9">
    <location>
        <begin position="1"/>
        <end position="46"/>
    </location>
</feature>
<dbReference type="GO" id="GO:0015288">
    <property type="term" value="F:porin activity"/>
    <property type="evidence" value="ECO:0007669"/>
    <property type="project" value="TreeGrafter"/>
</dbReference>
<dbReference type="InterPro" id="IPR051906">
    <property type="entry name" value="TolC-like"/>
</dbReference>
<evidence type="ECO:0000256" key="9">
    <source>
        <dbReference type="SAM" id="SignalP"/>
    </source>
</evidence>
<dbReference type="EMBL" id="CP027666">
    <property type="protein sequence ID" value="AVO34821.1"/>
    <property type="molecule type" value="Genomic_DNA"/>
</dbReference>
<dbReference type="OrthoDB" id="187483at2"/>
<protein>
    <recommendedName>
        <fullName evidence="12">TolC family protein</fullName>
    </recommendedName>
</protein>
<evidence type="ECO:0000256" key="8">
    <source>
        <dbReference type="SAM" id="Coils"/>
    </source>
</evidence>
<evidence type="ECO:0000256" key="5">
    <source>
        <dbReference type="ARBA" id="ARBA00022692"/>
    </source>
</evidence>
<evidence type="ECO:0000313" key="10">
    <source>
        <dbReference type="EMBL" id="AVO34821.1"/>
    </source>
</evidence>
<keyword evidence="5" id="KW-0812">Transmembrane</keyword>
<dbReference type="GO" id="GO:0009279">
    <property type="term" value="C:cell outer membrane"/>
    <property type="evidence" value="ECO:0007669"/>
    <property type="project" value="UniProtKB-SubCell"/>
</dbReference>
<dbReference type="PANTHER" id="PTHR30026:SF5">
    <property type="entry name" value="ABC-TYPE EFFLUX SYSTEM SECRETIN COMPONENT"/>
    <property type="match status" value="1"/>
</dbReference>
<evidence type="ECO:0000256" key="1">
    <source>
        <dbReference type="ARBA" id="ARBA00004442"/>
    </source>
</evidence>
<keyword evidence="6" id="KW-0472">Membrane</keyword>
<dbReference type="InterPro" id="IPR003423">
    <property type="entry name" value="OMP_efflux"/>
</dbReference>
<organism evidence="10 11">
    <name type="scientific">Ottowia oryzae</name>
    <dbReference type="NCBI Taxonomy" id="2109914"/>
    <lineage>
        <taxon>Bacteria</taxon>
        <taxon>Pseudomonadati</taxon>
        <taxon>Pseudomonadota</taxon>
        <taxon>Betaproteobacteria</taxon>
        <taxon>Burkholderiales</taxon>
        <taxon>Comamonadaceae</taxon>
        <taxon>Ottowia</taxon>
    </lineage>
</organism>
<gene>
    <name evidence="10" type="ORF">C6570_11705</name>
</gene>
<keyword evidence="7" id="KW-0998">Cell outer membrane</keyword>
<evidence type="ECO:0000313" key="11">
    <source>
        <dbReference type="Proteomes" id="UP000239709"/>
    </source>
</evidence>
<evidence type="ECO:0000256" key="6">
    <source>
        <dbReference type="ARBA" id="ARBA00023136"/>
    </source>
</evidence>
<dbReference type="Pfam" id="PF02321">
    <property type="entry name" value="OEP"/>
    <property type="match status" value="2"/>
</dbReference>
<dbReference type="PANTHER" id="PTHR30026">
    <property type="entry name" value="OUTER MEMBRANE PROTEIN TOLC"/>
    <property type="match status" value="1"/>
</dbReference>
<feature type="coiled-coil region" evidence="8">
    <location>
        <begin position="306"/>
        <end position="333"/>
    </location>
</feature>
<keyword evidence="4" id="KW-1134">Transmembrane beta strand</keyword>
<keyword evidence="3" id="KW-0813">Transport</keyword>
<evidence type="ECO:0000256" key="2">
    <source>
        <dbReference type="ARBA" id="ARBA00007613"/>
    </source>
</evidence>
<dbReference type="AlphaFoldDB" id="A0A2S0MGE1"/>
<comment type="subcellular location">
    <subcellularLocation>
        <location evidence="1">Cell outer membrane</location>
    </subcellularLocation>
</comment>
<evidence type="ECO:0000256" key="3">
    <source>
        <dbReference type="ARBA" id="ARBA00022448"/>
    </source>
</evidence>
<dbReference type="KEGG" id="otk:C6570_11705"/>
<comment type="similarity">
    <text evidence="2">Belongs to the outer membrane factor (OMF) (TC 1.B.17) family.</text>
</comment>
<name>A0A2S0MGE1_9BURK</name>
<evidence type="ECO:0000256" key="4">
    <source>
        <dbReference type="ARBA" id="ARBA00022452"/>
    </source>
</evidence>
<keyword evidence="8" id="KW-0175">Coiled coil</keyword>
<dbReference type="GO" id="GO:1990281">
    <property type="term" value="C:efflux pump complex"/>
    <property type="evidence" value="ECO:0007669"/>
    <property type="project" value="TreeGrafter"/>
</dbReference>
<reference evidence="10 11" key="1">
    <citation type="submission" date="2018-03" db="EMBL/GenBank/DDBJ databases">
        <title>Genome sequencing of Ottowia sp.</title>
        <authorList>
            <person name="Kim S.-J."/>
            <person name="Heo J."/>
            <person name="Kwon S.-W."/>
        </authorList>
    </citation>
    <scope>NUCLEOTIDE SEQUENCE [LARGE SCALE GENOMIC DNA]</scope>
    <source>
        <strain evidence="10 11">KADR8-3</strain>
    </source>
</reference>
<proteinExistence type="inferred from homology"/>
<keyword evidence="9" id="KW-0732">Signal</keyword>
<dbReference type="GO" id="GO:0015562">
    <property type="term" value="F:efflux transmembrane transporter activity"/>
    <property type="evidence" value="ECO:0007669"/>
    <property type="project" value="InterPro"/>
</dbReference>